<dbReference type="PATRIC" id="fig|1261556.5.peg.51"/>
<evidence type="ECO:0000313" key="1">
    <source>
        <dbReference type="EMBL" id="SCB02881.1"/>
    </source>
</evidence>
<accession>A0A1C3THZ6</accession>
<gene>
    <name evidence="1" type="primary">xopC2</name>
    <name evidence="1" type="ORF">BN444_01775</name>
</gene>
<name>A0A1C3THZ6_XANCT</name>
<dbReference type="AlphaFoldDB" id="A0A1C3THZ6"/>
<proteinExistence type="predicted"/>
<evidence type="ECO:0000313" key="2">
    <source>
        <dbReference type="Proteomes" id="UP000093071"/>
    </source>
</evidence>
<sequence>MPHAASPAHADRPDRHMFSIVRHLSFLSTDRDAGRVPAATAMSGNGVVFSRSKKVLGGSDVGMIGMIDGQEHLVKTGISRSLLGQAVTFCVDGQVDEANKRLGYIVGGAARLLKTDPKQGNQKQVLIQAFHAFLQTDKGKQLADKAKTDTLDIADVGDIHASLVDADPQLRNTLGVPILFDVINVAAGQQLVNALQGTYLPKKHMPDSSLLAVQNNALIASRLIPEAKPLDTFLTEAFLPRGVSLKDAKRAAALVKAPPATSSANSDELTQAQALMAQINNPDHLRAGKQALKETLDDKGLDGLFVSLLARFTLGEDSDLGPDNMLVVPGDDGRNKTVSIDVTGFRYEWENDTPAGPRNPPRHGWGKVIDNPALALDVLLDGSVMKSRYARGLESVHAAVVDCLRDALHQNATPEAQAVKRWYAALDVHASTASLLALHQGLGDIAKAPWMPDASLVDQVLERNAGFINDIVHRART</sequence>
<dbReference type="EMBL" id="LT604072">
    <property type="protein sequence ID" value="SCB02881.1"/>
    <property type="molecule type" value="Genomic_DNA"/>
</dbReference>
<organism evidence="1 2">
    <name type="scientific">Xanthomonas translucens pv. translucens DSM 18974</name>
    <dbReference type="NCBI Taxonomy" id="1261556"/>
    <lineage>
        <taxon>Bacteria</taxon>
        <taxon>Pseudomonadati</taxon>
        <taxon>Pseudomonadota</taxon>
        <taxon>Gammaproteobacteria</taxon>
        <taxon>Lysobacterales</taxon>
        <taxon>Lysobacteraceae</taxon>
        <taxon>Xanthomonas</taxon>
        <taxon>Xanthomonas translucens group</taxon>
    </lineage>
</organism>
<dbReference type="Proteomes" id="UP000093071">
    <property type="component" value="Chromosome I"/>
</dbReference>
<reference evidence="2" key="1">
    <citation type="submission" date="2016-07" db="EMBL/GenBank/DDBJ databases">
        <authorList>
            <person name="Jaenicke Sebastian"/>
        </authorList>
    </citation>
    <scope>NUCLEOTIDE SEQUENCE [LARGE SCALE GENOMIC DNA]</scope>
</reference>
<protein>
    <submittedName>
        <fullName evidence="1">Putative type III effector protein XopC2</fullName>
    </submittedName>
</protein>